<keyword evidence="13" id="KW-1185">Reference proteome</keyword>
<name>A0A1Z3HKH7_9CYAN</name>
<feature type="domain" description="Glutamine amidotransferase type-2" evidence="11">
    <location>
        <begin position="2"/>
        <end position="214"/>
    </location>
</feature>
<keyword evidence="5 10" id="KW-0067">ATP-binding</keyword>
<dbReference type="EC" id="6.3.5.4" evidence="3"/>
<dbReference type="RefSeq" id="WP_088429535.1">
    <property type="nucleotide sequence ID" value="NZ_CP021983.2"/>
</dbReference>
<gene>
    <name evidence="12" type="primary">asnB</name>
    <name evidence="12" type="ORF">XM38_017710</name>
</gene>
<dbReference type="PIRSF" id="PIRSF001589">
    <property type="entry name" value="Asn_synthetase_glu-h"/>
    <property type="match status" value="1"/>
</dbReference>
<dbReference type="InterPro" id="IPR029055">
    <property type="entry name" value="Ntn_hydrolases_N"/>
</dbReference>
<dbReference type="OrthoDB" id="9763290at2"/>
<dbReference type="CDD" id="cd00712">
    <property type="entry name" value="AsnB"/>
    <property type="match status" value="1"/>
</dbReference>
<evidence type="ECO:0000256" key="6">
    <source>
        <dbReference type="ARBA" id="ARBA00022888"/>
    </source>
</evidence>
<dbReference type="Gene3D" id="3.60.20.10">
    <property type="entry name" value="Glutamine Phosphoribosylpyrophosphate, subunit 1, domain 1"/>
    <property type="match status" value="1"/>
</dbReference>
<organism evidence="12 13">
    <name type="scientific">Halomicronema hongdechloris C2206</name>
    <dbReference type="NCBI Taxonomy" id="1641165"/>
    <lineage>
        <taxon>Bacteria</taxon>
        <taxon>Bacillati</taxon>
        <taxon>Cyanobacteriota</taxon>
        <taxon>Cyanophyceae</taxon>
        <taxon>Nodosilineales</taxon>
        <taxon>Nodosilineaceae</taxon>
        <taxon>Halomicronema</taxon>
    </lineage>
</organism>
<evidence type="ECO:0000256" key="1">
    <source>
        <dbReference type="ARBA" id="ARBA00005187"/>
    </source>
</evidence>
<dbReference type="InterPro" id="IPR001962">
    <property type="entry name" value="Asn_synthase"/>
</dbReference>
<keyword evidence="4 10" id="KW-0547">Nucleotide-binding</keyword>
<dbReference type="Pfam" id="PF13537">
    <property type="entry name" value="GATase_7"/>
    <property type="match status" value="1"/>
</dbReference>
<dbReference type="GO" id="GO:0004066">
    <property type="term" value="F:asparagine synthase (glutamine-hydrolyzing) activity"/>
    <property type="evidence" value="ECO:0007669"/>
    <property type="project" value="UniProtKB-EC"/>
</dbReference>
<dbReference type="AlphaFoldDB" id="A0A1Z3HKH7"/>
<comment type="pathway">
    <text evidence="1">Amino-acid biosynthesis; L-asparagine biosynthesis; L-asparagine from L-aspartate (L-Gln route): step 1/1.</text>
</comment>
<dbReference type="STRING" id="1641165.XM38_19985"/>
<dbReference type="GO" id="GO:0006529">
    <property type="term" value="P:asparagine biosynthetic process"/>
    <property type="evidence" value="ECO:0007669"/>
    <property type="project" value="UniProtKB-KW"/>
</dbReference>
<evidence type="ECO:0000256" key="8">
    <source>
        <dbReference type="ARBA" id="ARBA00048741"/>
    </source>
</evidence>
<dbReference type="InterPro" id="IPR017932">
    <property type="entry name" value="GATase_2_dom"/>
</dbReference>
<keyword evidence="6 9" id="KW-0061">Asparagine biosynthesis</keyword>
<feature type="active site" description="For GATase activity" evidence="9">
    <location>
        <position position="2"/>
    </location>
</feature>
<evidence type="ECO:0000313" key="12">
    <source>
        <dbReference type="EMBL" id="ASC70824.1"/>
    </source>
</evidence>
<accession>A0A1Z3HKH7</accession>
<evidence type="ECO:0000256" key="7">
    <source>
        <dbReference type="ARBA" id="ARBA00022962"/>
    </source>
</evidence>
<reference evidence="12 13" key="1">
    <citation type="journal article" date="2016" name="Biochim. Biophys. Acta">
        <title>Characterization of red-shifted phycobilisomes isolated from the chlorophyll f-containing cyanobacterium Halomicronema hongdechloris.</title>
        <authorList>
            <person name="Li Y."/>
            <person name="Lin Y."/>
            <person name="Garvey C.J."/>
            <person name="Birch D."/>
            <person name="Corkery R.W."/>
            <person name="Loughlin P.C."/>
            <person name="Scheer H."/>
            <person name="Willows R.D."/>
            <person name="Chen M."/>
        </authorList>
    </citation>
    <scope>NUCLEOTIDE SEQUENCE [LARGE SCALE GENOMIC DNA]</scope>
    <source>
        <strain evidence="12 13">C2206</strain>
    </source>
</reference>
<keyword evidence="7 9" id="KW-0315">Glutamine amidotransferase</keyword>
<evidence type="ECO:0000256" key="2">
    <source>
        <dbReference type="ARBA" id="ARBA00005752"/>
    </source>
</evidence>
<dbReference type="Proteomes" id="UP000191901">
    <property type="component" value="Chromosome"/>
</dbReference>
<proteinExistence type="inferred from homology"/>
<dbReference type="CDD" id="cd01991">
    <property type="entry name" value="Asn_synthase_B_C"/>
    <property type="match status" value="1"/>
</dbReference>
<dbReference type="SUPFAM" id="SSF52402">
    <property type="entry name" value="Adenine nucleotide alpha hydrolases-like"/>
    <property type="match status" value="1"/>
</dbReference>
<dbReference type="InterPro" id="IPR051786">
    <property type="entry name" value="ASN_synthetase/amidase"/>
</dbReference>
<dbReference type="InterPro" id="IPR006426">
    <property type="entry name" value="Asn_synth_AEB"/>
</dbReference>
<dbReference type="PANTHER" id="PTHR43284">
    <property type="entry name" value="ASPARAGINE SYNTHETASE (GLUTAMINE-HYDROLYZING)"/>
    <property type="match status" value="1"/>
</dbReference>
<evidence type="ECO:0000256" key="3">
    <source>
        <dbReference type="ARBA" id="ARBA00012737"/>
    </source>
</evidence>
<evidence type="ECO:0000256" key="4">
    <source>
        <dbReference type="ARBA" id="ARBA00022741"/>
    </source>
</evidence>
<dbReference type="KEGG" id="hhg:XM38_017710"/>
<sequence length="631" mass="71466">MCGLVAVLSSGQSLEDRLPLIDRMLASLFHRGPDGRGVKHIPGQALLGHQRLAIIDAEHGAQPMSSSNGRYSLIFNGEIYNYLELRQSLIQQGERFETFSDTEVLLKLLIRDGAAAIDRLNGMFAFIFHDRLENKWITARDPFGIKPLYYAHCQEELLFASEIKALLLHPEIAASRDNQALHQYLCFQFCLDDHTLFEGIKKIRPGSYLLGQGDQIKKEIIYWDTNYQIDQYHTEDYFLDRLSSLLEDTLRLQIRSDVPLGGYLSGGIDSSLICTLAAQHLETSFPMFHGRFAEGLAYDESKYARIVSANSSGQYFETVPTAKQFVESLPYLIYMLDEPLAGPGLFPQFAVSKLAKEQVTVVLGGQGGDEIFGGYARYLVGYLEQALKGAIFETQEEGKHVVTLESIIPHLSILKQYKPLLANFWSRGLFEPMDARYFHLIDRSQGMMRLLNPEILAGFDRTALFADFQAIFNHPDTQSYINKMTHFDQKTLLPALLQIEDRVSMAVSLESRVPLLDTRIVDLITTMPPPMKFKGGRTKHILKKAIRHILPPEILNRKDKMGFPVPLKEWMKGGCVRDFVGDTLLSQHSLNRGIFRPEALEAMMSDQGVGGRQLWGALCLELWHRQFIDSN</sequence>
<dbReference type="Gene3D" id="3.40.50.620">
    <property type="entry name" value="HUPs"/>
    <property type="match status" value="1"/>
</dbReference>
<dbReference type="InterPro" id="IPR014729">
    <property type="entry name" value="Rossmann-like_a/b/a_fold"/>
</dbReference>
<dbReference type="Pfam" id="PF00733">
    <property type="entry name" value="Asn_synthase"/>
    <property type="match status" value="1"/>
</dbReference>
<dbReference type="EMBL" id="CP021983">
    <property type="protein sequence ID" value="ASC70824.1"/>
    <property type="molecule type" value="Genomic_DNA"/>
</dbReference>
<dbReference type="SUPFAM" id="SSF56235">
    <property type="entry name" value="N-terminal nucleophile aminohydrolases (Ntn hydrolases)"/>
    <property type="match status" value="1"/>
</dbReference>
<evidence type="ECO:0000256" key="10">
    <source>
        <dbReference type="PIRSR" id="PIRSR001589-2"/>
    </source>
</evidence>
<protein>
    <recommendedName>
        <fullName evidence="3">asparagine synthase (glutamine-hydrolyzing)</fullName>
        <ecNumber evidence="3">6.3.5.4</ecNumber>
    </recommendedName>
</protein>
<evidence type="ECO:0000313" key="13">
    <source>
        <dbReference type="Proteomes" id="UP000191901"/>
    </source>
</evidence>
<evidence type="ECO:0000256" key="5">
    <source>
        <dbReference type="ARBA" id="ARBA00022840"/>
    </source>
</evidence>
<dbReference type="NCBIfam" id="TIGR01536">
    <property type="entry name" value="asn_synth_AEB"/>
    <property type="match status" value="1"/>
</dbReference>
<dbReference type="GO" id="GO:0005829">
    <property type="term" value="C:cytosol"/>
    <property type="evidence" value="ECO:0007669"/>
    <property type="project" value="TreeGrafter"/>
</dbReference>
<comment type="catalytic activity">
    <reaction evidence="8">
        <text>L-aspartate + L-glutamine + ATP + H2O = L-asparagine + L-glutamate + AMP + diphosphate + H(+)</text>
        <dbReference type="Rhea" id="RHEA:12228"/>
        <dbReference type="ChEBI" id="CHEBI:15377"/>
        <dbReference type="ChEBI" id="CHEBI:15378"/>
        <dbReference type="ChEBI" id="CHEBI:29985"/>
        <dbReference type="ChEBI" id="CHEBI:29991"/>
        <dbReference type="ChEBI" id="CHEBI:30616"/>
        <dbReference type="ChEBI" id="CHEBI:33019"/>
        <dbReference type="ChEBI" id="CHEBI:58048"/>
        <dbReference type="ChEBI" id="CHEBI:58359"/>
        <dbReference type="ChEBI" id="CHEBI:456215"/>
        <dbReference type="EC" id="6.3.5.4"/>
    </reaction>
</comment>
<feature type="binding site" evidence="10">
    <location>
        <position position="101"/>
    </location>
    <ligand>
        <name>L-glutamine</name>
        <dbReference type="ChEBI" id="CHEBI:58359"/>
    </ligand>
</feature>
<evidence type="ECO:0000259" key="11">
    <source>
        <dbReference type="PROSITE" id="PS51278"/>
    </source>
</evidence>
<dbReference type="GO" id="GO:0005524">
    <property type="term" value="F:ATP binding"/>
    <property type="evidence" value="ECO:0007669"/>
    <property type="project" value="UniProtKB-KW"/>
</dbReference>
<dbReference type="PANTHER" id="PTHR43284:SF1">
    <property type="entry name" value="ASPARAGINE SYNTHETASE"/>
    <property type="match status" value="1"/>
</dbReference>
<dbReference type="PROSITE" id="PS51278">
    <property type="entry name" value="GATASE_TYPE_2"/>
    <property type="match status" value="1"/>
</dbReference>
<keyword evidence="9" id="KW-0028">Amino-acid biosynthesis</keyword>
<keyword evidence="12" id="KW-0436">Ligase</keyword>
<evidence type="ECO:0000256" key="9">
    <source>
        <dbReference type="PIRSR" id="PIRSR001589-1"/>
    </source>
</evidence>
<dbReference type="InterPro" id="IPR033738">
    <property type="entry name" value="AsnB_N"/>
</dbReference>
<comment type="similarity">
    <text evidence="2">Belongs to the asparagine synthetase family.</text>
</comment>